<accession>A0A078AG20</accession>
<feature type="transmembrane region" description="Helical" evidence="2">
    <location>
        <begin position="842"/>
        <end position="861"/>
    </location>
</feature>
<feature type="transmembrane region" description="Helical" evidence="2">
    <location>
        <begin position="509"/>
        <end position="528"/>
    </location>
</feature>
<feature type="compositionally biased region" description="Polar residues" evidence="1">
    <location>
        <begin position="84"/>
        <end position="93"/>
    </location>
</feature>
<feature type="compositionally biased region" description="Basic and acidic residues" evidence="1">
    <location>
        <begin position="148"/>
        <end position="159"/>
    </location>
</feature>
<feature type="transmembrane region" description="Helical" evidence="2">
    <location>
        <begin position="597"/>
        <end position="616"/>
    </location>
</feature>
<keyword evidence="2" id="KW-0812">Transmembrane</keyword>
<reference evidence="3 4" key="1">
    <citation type="submission" date="2014-06" db="EMBL/GenBank/DDBJ databases">
        <authorList>
            <person name="Swart Estienne"/>
        </authorList>
    </citation>
    <scope>NUCLEOTIDE SEQUENCE [LARGE SCALE GENOMIC DNA]</scope>
    <source>
        <strain evidence="3 4">130c</strain>
    </source>
</reference>
<keyword evidence="2" id="KW-1133">Transmembrane helix</keyword>
<sequence>MSQASDNEQDKNEFNESDLELDIGSKNQDKSAEDLWNKSLLGFFLAIQNSQIKTANTFYKKYKLLRIIVWKLICVYDQSVSPKKQNNQSQYSYKSKRKEDLDMEQSSSSIDNFSTKKKASSSDGQRSESKNNKQPSFNLNPVIDFESDNLKSDNSDYKRKQQKSYISRNKPKQNEENSGNGDKRSRKSEQPKPKKKKDPAPKTYFKTINEVNKMKAILRSDFSISFNTNLLKISLNFGEDRIAALIVARFPVQLEESILKFAVSQKSMIFVQEVGLKQQYNKLRDMKEQLQGLKVIITNFQIGTSSLNVWLLKNNTFLSMHQQINILTMIICTMRFSLTGLWTGLNQGKIFYIHQIYYFLLISENGVFNSQDFNKFDTECTTIIRRLEILGKIILEYMQFDHVEQIFMEKDFTDRTVLNIITDNKIMTYIVINKLKFLLDKIWEGRDSQLIDGKISHFSRTKFLLNHEIKQLKGVKITINDIIGDSFKPNIEDYNFIFQKKFLQESIQIIFMLDFISASLIACAFQYVNYYYLILFTERRYKDAPTYQEKYKIIEGNLQTYRQISFLGTLLSISFFVSFFGRLVYNAFSRRKIQSDIWMLFDIAAGCINILAFNVISNATTEQMLDPDSKRFFDYYMIVLLIISWLRFFSYFLVVSMISKVTITMFHMIKETVSFLIILICYLVLMTTIFATLFRDVKSVDAEPYKELTTTFREMIDYFLANYQFKDMKNYNTSHSVLYMIHVTISNVFLMNYLIAILTTVYEIMIKNGDFYAIEYQYRFITKYLKALDENNGYDIFILNPPPLNFFSAIFVIFAPSKEQMKKFSLKTSYQITKIDGKWNKLGYLISWIFFGFFFLLYVNIVDTCMLMNILCLDNSVLFDQGEEEKVKLERHKYYIYKETSSNLYNQRQNMRRLFTSKLSITNKLKLNKDENELKLDDIYVIRKEMVIAAYMQISHGNPYTKAYRQQHALFSKRKTTNQLYSSIDFSVHSAREQIQQTEPELSDQFKMLIAKLMISNNKDDINDLIDFMNKDKQQNSYLNITEDEGKILNSFIGRYTIAQKNQEESTVNLDLVIKTFPSTFTPQHIYKLDLLHFQRMQKSLITFFNDDQDEMFNYYDNRMKRRLNSLKRHGSKNSYTISRILDLTKYVLDYIQWDEAVIKIRNEAIKKLSSHQGNDTLRTIKTGVRPSAVTLLSNPLQISDFEENEQELEGMEILQREQQKNFMRMLSFKNKSMKNSSQAKVDKQITKQLSNVQALKYISVPNIDNLKLPSADQILKQIRQKREEKNMNRIADNSFEDKSFSDNEISYRKNDKGLPLKEEQKRKIMRQRTKSNNIAEEIDDSFGSDKTE</sequence>
<feature type="transmembrane region" description="Helical" evidence="2">
    <location>
        <begin position="636"/>
        <end position="654"/>
    </location>
</feature>
<proteinExistence type="predicted"/>
<evidence type="ECO:0000256" key="2">
    <source>
        <dbReference type="SAM" id="Phobius"/>
    </source>
</evidence>
<dbReference type="OrthoDB" id="324104at2759"/>
<evidence type="ECO:0000256" key="1">
    <source>
        <dbReference type="SAM" id="MobiDB-lite"/>
    </source>
</evidence>
<keyword evidence="4" id="KW-1185">Reference proteome</keyword>
<feature type="compositionally biased region" description="Basic and acidic residues" evidence="1">
    <location>
        <begin position="181"/>
        <end position="192"/>
    </location>
</feature>
<dbReference type="InParanoid" id="A0A078AG20"/>
<feature type="transmembrane region" description="Helical" evidence="2">
    <location>
        <begin position="564"/>
        <end position="585"/>
    </location>
</feature>
<feature type="compositionally biased region" description="Basic and acidic residues" evidence="1">
    <location>
        <begin position="1302"/>
        <end position="1323"/>
    </location>
</feature>
<feature type="region of interest" description="Disordered" evidence="1">
    <location>
        <begin position="1"/>
        <end position="23"/>
    </location>
</feature>
<name>A0A078AG20_STYLE</name>
<dbReference type="EMBL" id="CCKQ01008924">
    <property type="protein sequence ID" value="CDW80392.1"/>
    <property type="molecule type" value="Genomic_DNA"/>
</dbReference>
<keyword evidence="2" id="KW-0472">Membrane</keyword>
<evidence type="ECO:0000313" key="4">
    <source>
        <dbReference type="Proteomes" id="UP000039865"/>
    </source>
</evidence>
<evidence type="ECO:0000313" key="3">
    <source>
        <dbReference type="EMBL" id="CDW80392.1"/>
    </source>
</evidence>
<protein>
    <submittedName>
        <fullName evidence="3">Uncharacterized protein</fullName>
    </submittedName>
</protein>
<feature type="region of interest" description="Disordered" evidence="1">
    <location>
        <begin position="84"/>
        <end position="204"/>
    </location>
</feature>
<feature type="transmembrane region" description="Helical" evidence="2">
    <location>
        <begin position="737"/>
        <end position="762"/>
    </location>
</feature>
<feature type="region of interest" description="Disordered" evidence="1">
    <location>
        <begin position="1302"/>
        <end position="1349"/>
    </location>
</feature>
<feature type="transmembrane region" description="Helical" evidence="2">
    <location>
        <begin position="675"/>
        <end position="694"/>
    </location>
</feature>
<feature type="compositionally biased region" description="Polar residues" evidence="1">
    <location>
        <begin position="104"/>
        <end position="113"/>
    </location>
</feature>
<organism evidence="3 4">
    <name type="scientific">Stylonychia lemnae</name>
    <name type="common">Ciliate</name>
    <dbReference type="NCBI Taxonomy" id="5949"/>
    <lineage>
        <taxon>Eukaryota</taxon>
        <taxon>Sar</taxon>
        <taxon>Alveolata</taxon>
        <taxon>Ciliophora</taxon>
        <taxon>Intramacronucleata</taxon>
        <taxon>Spirotrichea</taxon>
        <taxon>Stichotrichia</taxon>
        <taxon>Sporadotrichida</taxon>
        <taxon>Oxytrichidae</taxon>
        <taxon>Stylonychinae</taxon>
        <taxon>Stylonychia</taxon>
    </lineage>
</organism>
<dbReference type="Proteomes" id="UP000039865">
    <property type="component" value="Unassembled WGS sequence"/>
</dbReference>
<gene>
    <name evidence="3" type="primary">Contig6140.g6569</name>
    <name evidence="3" type="ORF">STYLEM_9390</name>
</gene>